<keyword evidence="3" id="KW-1185">Reference proteome</keyword>
<sequence length="1211" mass="138779">MNTHLNIYIYIYRRGTGDWTRLVFDRYRYAYGVLSWCVCVDEGGDRDGDGEREGRGPARVLYPPTVQHLSRVFFAPPSILVSPPSVIFYFGKRFLARRLARFCANANRVRPKKTSLYRTLSQKIAATSTVAWNSGSVALLKLYGQPLCPIPLSRICTAITFCEDLVAGLESCYSKLKPTRYLYNYFGLLILFIDYFYYIYYDILQGIIFDSTKLMVHSHCADYSVTVPKHPHMQTCGVWMAAWLELAACQLQVNEPVSSEVDRKKTNRTKNKFKKNWKISIAKFLKVNKMERILLSASLMERIEPSGFNWHKIDQKLMNIIHVGEFLTSRNLFGGKSNYIRIRKVKIQRSYCESILLSVLYLEMRADSFWYLMRQRTGAYINMCGFFFPRIKVEQGGDSWREGVLLTSHESSFMNHCFFFFLVAKGGEFSVVVAVETSDQTMGESRPAYIANYDTLGGSTFFFKSSENLFYSLVSLSWLCCVLALSSANRLYGFIIPVANGAPSIRYKKRMKSRFSFIFKKLRIPQCEYWFLFSFRYLNLSIAYFGWTSHFAPEINTLWEKLAAMCMKLWYFQEINQLLSIRSKGVKSTLLKQKTHWEYETGDQPLQNPKLDMQRFWEEVIPTEGHDLDCKYGARVVPDEKNKNISTCETAIWTGNCKITMEDNRHSNFNKALLINDGLEDEHQKLDGKKENEGGGGVIIRIILTRVRSSCQALYQADMVKFKGSDHCMIYRLVMLAKLCHNISINKVVNPVATAEFYDRKTKSLAPPITIPEKSERGTRKALNILSDSTPEAHCQVTLADIATMEVAYWIYEVRGIICPVDKARCGSLGRYPQFGGESGESLVLEEPLRLVCQDFPFERRLETQRPHSKLALEHSGNNLKCGTPFCLKICLPDWADSAISIVANVALSPTIESPRLYALRSAAQLSMAAAIFLINVAWQLLLTHFRILAYSLLTFHFSSVLTNGNLCSTHYKMFGEYSEDFTPGPINKHLMTGDRETKKASNVHLVRLLAAALPTKTPHQKTSLVSISTGLSAAQIELTDVKLHHLYINVCKYIFKCLCMIPSRPSRVLSIAEKHAMTSQFSPCSTFRNRMVLEMNCLVLHMYARVMCQRDCTGNKVIVYKDWHWRLDERCRRLMMKRKYGRVHGKVHGRVHGRIVLRIRLPSCRCKLMFLVFSPPVGFLALPQPVSLMSGQSRSCNFFFFSLLFLSPRC</sequence>
<dbReference type="Proteomes" id="UP000037035">
    <property type="component" value="Unassembled WGS sequence"/>
</dbReference>
<dbReference type="OrthoDB" id="10687447at2759"/>
<dbReference type="AlphaFoldDB" id="A0A0L6VG71"/>
<proteinExistence type="predicted"/>
<keyword evidence="1" id="KW-0472">Membrane</keyword>
<reference evidence="2 3" key="1">
    <citation type="submission" date="2015-08" db="EMBL/GenBank/DDBJ databases">
        <title>Next Generation Sequencing and Analysis of the Genome of Puccinia sorghi L Schw, the Causal Agent of Maize Common Rust.</title>
        <authorList>
            <person name="Rochi L."/>
            <person name="Burguener G."/>
            <person name="Darino M."/>
            <person name="Turjanski A."/>
            <person name="Kreff E."/>
            <person name="Dieguez M.J."/>
            <person name="Sacco F."/>
        </authorList>
    </citation>
    <scope>NUCLEOTIDE SEQUENCE [LARGE SCALE GENOMIC DNA]</scope>
    <source>
        <strain evidence="2 3">RO10H11247</strain>
    </source>
</reference>
<dbReference type="EMBL" id="LAVV01006615">
    <property type="protein sequence ID" value="KNZ59105.1"/>
    <property type="molecule type" value="Genomic_DNA"/>
</dbReference>
<accession>A0A0L6VG71</accession>
<evidence type="ECO:0000313" key="2">
    <source>
        <dbReference type="EMBL" id="KNZ59105.1"/>
    </source>
</evidence>
<organism evidence="2 3">
    <name type="scientific">Puccinia sorghi</name>
    <dbReference type="NCBI Taxonomy" id="27349"/>
    <lineage>
        <taxon>Eukaryota</taxon>
        <taxon>Fungi</taxon>
        <taxon>Dikarya</taxon>
        <taxon>Basidiomycota</taxon>
        <taxon>Pucciniomycotina</taxon>
        <taxon>Pucciniomycetes</taxon>
        <taxon>Pucciniales</taxon>
        <taxon>Pucciniaceae</taxon>
        <taxon>Puccinia</taxon>
    </lineage>
</organism>
<gene>
    <name evidence="2" type="ORF">VP01_17g7</name>
</gene>
<name>A0A0L6VG71_9BASI</name>
<feature type="transmembrane region" description="Helical" evidence="1">
    <location>
        <begin position="181"/>
        <end position="200"/>
    </location>
</feature>
<dbReference type="VEuPathDB" id="FungiDB:VP01_17g7"/>
<keyword evidence="1" id="KW-1133">Transmembrane helix</keyword>
<keyword evidence="1" id="KW-0812">Transmembrane</keyword>
<evidence type="ECO:0000313" key="3">
    <source>
        <dbReference type="Proteomes" id="UP000037035"/>
    </source>
</evidence>
<protein>
    <submittedName>
        <fullName evidence="2">Uncharacterized protein</fullName>
    </submittedName>
</protein>
<evidence type="ECO:0000256" key="1">
    <source>
        <dbReference type="SAM" id="Phobius"/>
    </source>
</evidence>
<comment type="caution">
    <text evidence="2">The sequence shown here is derived from an EMBL/GenBank/DDBJ whole genome shotgun (WGS) entry which is preliminary data.</text>
</comment>